<comment type="cofactor">
    <cofactor evidence="1">
        <name>Fe cation</name>
        <dbReference type="ChEBI" id="CHEBI:24875"/>
    </cofactor>
</comment>
<evidence type="ECO:0000313" key="3">
    <source>
        <dbReference type="Proteomes" id="UP000626109"/>
    </source>
</evidence>
<protein>
    <recommendedName>
        <fullName evidence="4">Phytanoyl-CoA dioxygenase family protein</fullName>
    </recommendedName>
</protein>
<gene>
    <name evidence="2" type="ORF">PGLA2088_LOCUS49083</name>
</gene>
<name>A0A813LUI1_POLGL</name>
<dbReference type="Proteomes" id="UP000626109">
    <property type="component" value="Unassembled WGS sequence"/>
</dbReference>
<dbReference type="PANTHER" id="PTHR20883:SF48">
    <property type="entry name" value="ECTOINE DIOXYGENASE"/>
    <property type="match status" value="1"/>
</dbReference>
<organism evidence="2 3">
    <name type="scientific">Polarella glacialis</name>
    <name type="common">Dinoflagellate</name>
    <dbReference type="NCBI Taxonomy" id="89957"/>
    <lineage>
        <taxon>Eukaryota</taxon>
        <taxon>Sar</taxon>
        <taxon>Alveolata</taxon>
        <taxon>Dinophyceae</taxon>
        <taxon>Suessiales</taxon>
        <taxon>Suessiaceae</taxon>
        <taxon>Polarella</taxon>
    </lineage>
</organism>
<dbReference type="SUPFAM" id="SSF51197">
    <property type="entry name" value="Clavaminate synthase-like"/>
    <property type="match status" value="1"/>
</dbReference>
<evidence type="ECO:0000313" key="2">
    <source>
        <dbReference type="EMBL" id="CAE8738187.1"/>
    </source>
</evidence>
<evidence type="ECO:0000256" key="1">
    <source>
        <dbReference type="ARBA" id="ARBA00001962"/>
    </source>
</evidence>
<dbReference type="GO" id="GO:0016491">
    <property type="term" value="F:oxidoreductase activity"/>
    <property type="evidence" value="ECO:0007669"/>
    <property type="project" value="UniProtKB-ARBA"/>
</dbReference>
<comment type="caution">
    <text evidence="2">The sequence shown here is derived from an EMBL/GenBank/DDBJ whole genome shotgun (WGS) entry which is preliminary data.</text>
</comment>
<dbReference type="AlphaFoldDB" id="A0A813LUI1"/>
<sequence>MDDILAKNPDVMPELLVNAHLVDGEEGVKGCHEFLAIASSPALVDVVAQCLGTENVILWACQIFCKLPGTGKSVPFHQDGLYWPIEPLRACSAWIALDSSDAENGALQVLPGTHRSTVEHVQRVDEDACITYIADPAVVDPMLPQARTIELEPGRISLHDSMLLHGSGRNTSQRRRAGIAATFMPAECHFNRHVLTEGARKGGVKLDYSVRPLFLVKGSNQHPGNTLLRQIGSH</sequence>
<dbReference type="PANTHER" id="PTHR20883">
    <property type="entry name" value="PHYTANOYL-COA DIOXYGENASE DOMAIN CONTAINING 1"/>
    <property type="match status" value="1"/>
</dbReference>
<dbReference type="EMBL" id="CAJNNW010036899">
    <property type="protein sequence ID" value="CAE8738187.1"/>
    <property type="molecule type" value="Genomic_DNA"/>
</dbReference>
<proteinExistence type="predicted"/>
<reference evidence="2" key="1">
    <citation type="submission" date="2021-02" db="EMBL/GenBank/DDBJ databases">
        <authorList>
            <person name="Dougan E. K."/>
            <person name="Rhodes N."/>
            <person name="Thang M."/>
            <person name="Chan C."/>
        </authorList>
    </citation>
    <scope>NUCLEOTIDE SEQUENCE</scope>
</reference>
<dbReference type="GO" id="GO:0046872">
    <property type="term" value="F:metal ion binding"/>
    <property type="evidence" value="ECO:0007669"/>
    <property type="project" value="UniProtKB-ARBA"/>
</dbReference>
<dbReference type="Gene3D" id="2.60.120.620">
    <property type="entry name" value="q2cbj1_9rhob like domain"/>
    <property type="match status" value="1"/>
</dbReference>
<accession>A0A813LUI1</accession>
<evidence type="ECO:0008006" key="4">
    <source>
        <dbReference type="Google" id="ProtNLM"/>
    </source>
</evidence>
<dbReference type="Pfam" id="PF05721">
    <property type="entry name" value="PhyH"/>
    <property type="match status" value="1"/>
</dbReference>
<dbReference type="InterPro" id="IPR008775">
    <property type="entry name" value="Phytyl_CoA_dOase-like"/>
</dbReference>